<sequence>MSSKRTDSLPHTNEHSTTPAIPLSSPHHCSGSDLHTKRRDLSQSSNPTDAKPRDTSQDLTPHPPPHAASPSRHPCRIPCTGRGRIHKLFIQNGKIRYHLVDISPAPATSPAEERVGQTHTPMHGKGIRRGCGRGSCLAIRQMGRDSETRLRSADGERGTEKQDTAPPVQRDAVLKALPDKVDSVAGGCK</sequence>
<keyword evidence="3" id="KW-1185">Reference proteome</keyword>
<dbReference type="Proteomes" id="UP000800094">
    <property type="component" value="Unassembled WGS sequence"/>
</dbReference>
<feature type="region of interest" description="Disordered" evidence="1">
    <location>
        <begin position="107"/>
        <end position="129"/>
    </location>
</feature>
<dbReference type="AlphaFoldDB" id="A0A6A6IBZ0"/>
<evidence type="ECO:0000313" key="3">
    <source>
        <dbReference type="Proteomes" id="UP000800094"/>
    </source>
</evidence>
<dbReference type="GeneID" id="54585481"/>
<feature type="compositionally biased region" description="Basic and acidic residues" evidence="1">
    <location>
        <begin position="1"/>
        <end position="14"/>
    </location>
</feature>
<evidence type="ECO:0000313" key="2">
    <source>
        <dbReference type="EMBL" id="KAF2247769.1"/>
    </source>
</evidence>
<gene>
    <name evidence="2" type="ORF">BU26DRAFT_552403</name>
</gene>
<feature type="region of interest" description="Disordered" evidence="1">
    <location>
        <begin position="1"/>
        <end position="79"/>
    </location>
</feature>
<dbReference type="RefSeq" id="XP_033682773.1">
    <property type="nucleotide sequence ID" value="XM_033832151.1"/>
</dbReference>
<reference evidence="2" key="1">
    <citation type="journal article" date="2020" name="Stud. Mycol.">
        <title>101 Dothideomycetes genomes: a test case for predicting lifestyles and emergence of pathogens.</title>
        <authorList>
            <person name="Haridas S."/>
            <person name="Albert R."/>
            <person name="Binder M."/>
            <person name="Bloem J."/>
            <person name="Labutti K."/>
            <person name="Salamov A."/>
            <person name="Andreopoulos B."/>
            <person name="Baker S."/>
            <person name="Barry K."/>
            <person name="Bills G."/>
            <person name="Bluhm B."/>
            <person name="Cannon C."/>
            <person name="Castanera R."/>
            <person name="Culley D."/>
            <person name="Daum C."/>
            <person name="Ezra D."/>
            <person name="Gonzalez J."/>
            <person name="Henrissat B."/>
            <person name="Kuo A."/>
            <person name="Liang C."/>
            <person name="Lipzen A."/>
            <person name="Lutzoni F."/>
            <person name="Magnuson J."/>
            <person name="Mondo S."/>
            <person name="Nolan M."/>
            <person name="Ohm R."/>
            <person name="Pangilinan J."/>
            <person name="Park H.-J."/>
            <person name="Ramirez L."/>
            <person name="Alfaro M."/>
            <person name="Sun H."/>
            <person name="Tritt A."/>
            <person name="Yoshinaga Y."/>
            <person name="Zwiers L.-H."/>
            <person name="Turgeon B."/>
            <person name="Goodwin S."/>
            <person name="Spatafora J."/>
            <person name="Crous P."/>
            <person name="Grigoriev I."/>
        </authorList>
    </citation>
    <scope>NUCLEOTIDE SEQUENCE</scope>
    <source>
        <strain evidence="2">CBS 122368</strain>
    </source>
</reference>
<name>A0A6A6IBZ0_9PLEO</name>
<evidence type="ECO:0000256" key="1">
    <source>
        <dbReference type="SAM" id="MobiDB-lite"/>
    </source>
</evidence>
<dbReference type="EMBL" id="ML987197">
    <property type="protein sequence ID" value="KAF2247769.1"/>
    <property type="molecule type" value="Genomic_DNA"/>
</dbReference>
<proteinExistence type="predicted"/>
<protein>
    <submittedName>
        <fullName evidence="2">Uncharacterized protein</fullName>
    </submittedName>
</protein>
<accession>A0A6A6IBZ0</accession>
<feature type="region of interest" description="Disordered" evidence="1">
    <location>
        <begin position="143"/>
        <end position="172"/>
    </location>
</feature>
<organism evidence="2 3">
    <name type="scientific">Trematosphaeria pertusa</name>
    <dbReference type="NCBI Taxonomy" id="390896"/>
    <lineage>
        <taxon>Eukaryota</taxon>
        <taxon>Fungi</taxon>
        <taxon>Dikarya</taxon>
        <taxon>Ascomycota</taxon>
        <taxon>Pezizomycotina</taxon>
        <taxon>Dothideomycetes</taxon>
        <taxon>Pleosporomycetidae</taxon>
        <taxon>Pleosporales</taxon>
        <taxon>Massarineae</taxon>
        <taxon>Trematosphaeriaceae</taxon>
        <taxon>Trematosphaeria</taxon>
    </lineage>
</organism>
<feature type="compositionally biased region" description="Basic and acidic residues" evidence="1">
    <location>
        <begin position="143"/>
        <end position="163"/>
    </location>
</feature>